<dbReference type="PRINTS" id="PR00123">
    <property type="entry name" value="ATPASEA"/>
</dbReference>
<dbReference type="GO" id="GO:0016787">
    <property type="term" value="F:hydrolase activity"/>
    <property type="evidence" value="ECO:0007669"/>
    <property type="project" value="UniProtKB-KW"/>
</dbReference>
<comment type="similarity">
    <text evidence="2 11 12">Belongs to the ATPase A chain family.</text>
</comment>
<keyword evidence="10 11" id="KW-0066">ATP synthesis</keyword>
<dbReference type="AlphaFoldDB" id="Q0SGP3"/>
<comment type="subcellular location">
    <subcellularLocation>
        <location evidence="11 12">Cell membrane</location>
        <topology evidence="11 12">Multi-pass membrane protein</topology>
    </subcellularLocation>
    <subcellularLocation>
        <location evidence="1">Membrane</location>
        <topology evidence="1">Multi-pass membrane protein</topology>
    </subcellularLocation>
</comment>
<feature type="transmembrane region" description="Helical" evidence="11">
    <location>
        <begin position="230"/>
        <end position="254"/>
    </location>
</feature>
<dbReference type="GO" id="GO:0046933">
    <property type="term" value="F:proton-transporting ATP synthase activity, rotational mechanism"/>
    <property type="evidence" value="ECO:0007669"/>
    <property type="project" value="UniProtKB-UniRule"/>
</dbReference>
<evidence type="ECO:0000256" key="1">
    <source>
        <dbReference type="ARBA" id="ARBA00004141"/>
    </source>
</evidence>
<dbReference type="Gene3D" id="1.20.120.220">
    <property type="entry name" value="ATP synthase, F0 complex, subunit A"/>
    <property type="match status" value="1"/>
</dbReference>
<evidence type="ECO:0000256" key="10">
    <source>
        <dbReference type="ARBA" id="ARBA00023310"/>
    </source>
</evidence>
<evidence type="ECO:0000256" key="9">
    <source>
        <dbReference type="ARBA" id="ARBA00023136"/>
    </source>
</evidence>
<dbReference type="GO" id="GO:0005886">
    <property type="term" value="C:plasma membrane"/>
    <property type="evidence" value="ECO:0007669"/>
    <property type="project" value="UniProtKB-SubCell"/>
</dbReference>
<accession>Q0SGP3</accession>
<dbReference type="InterPro" id="IPR045083">
    <property type="entry name" value="ATP_synth_F0_asu_bact/mt"/>
</dbReference>
<evidence type="ECO:0000256" key="5">
    <source>
        <dbReference type="ARBA" id="ARBA00022692"/>
    </source>
</evidence>
<keyword evidence="11" id="KW-1003">Cell membrane</keyword>
<keyword evidence="13" id="KW-0378">Hydrolase</keyword>
<feature type="transmembrane region" description="Helical" evidence="11">
    <location>
        <begin position="284"/>
        <end position="307"/>
    </location>
</feature>
<proteinExistence type="inferred from homology"/>
<evidence type="ECO:0000256" key="2">
    <source>
        <dbReference type="ARBA" id="ARBA00006810"/>
    </source>
</evidence>
<dbReference type="NCBIfam" id="TIGR01131">
    <property type="entry name" value="ATP_synt_6_or_A"/>
    <property type="match status" value="1"/>
</dbReference>
<dbReference type="InterPro" id="IPR035908">
    <property type="entry name" value="F0_ATP_A_sf"/>
</dbReference>
<feature type="transmembrane region" description="Helical" evidence="11">
    <location>
        <begin position="199"/>
        <end position="218"/>
    </location>
</feature>
<evidence type="ECO:0000256" key="6">
    <source>
        <dbReference type="ARBA" id="ARBA00022781"/>
    </source>
</evidence>
<dbReference type="PANTHER" id="PTHR11410">
    <property type="entry name" value="ATP SYNTHASE SUBUNIT A"/>
    <property type="match status" value="1"/>
</dbReference>
<dbReference type="InterPro" id="IPR000568">
    <property type="entry name" value="ATP_synth_F0_asu"/>
</dbReference>
<feature type="transmembrane region" description="Helical" evidence="11">
    <location>
        <begin position="260"/>
        <end position="279"/>
    </location>
</feature>
<dbReference type="HOGENOM" id="CLU_041018_0_1_11"/>
<evidence type="ECO:0000313" key="14">
    <source>
        <dbReference type="Proteomes" id="UP000008710"/>
    </source>
</evidence>
<organism evidence="13 14">
    <name type="scientific">Rhodococcus jostii (strain RHA1)</name>
    <dbReference type="NCBI Taxonomy" id="101510"/>
    <lineage>
        <taxon>Bacteria</taxon>
        <taxon>Bacillati</taxon>
        <taxon>Actinomycetota</taxon>
        <taxon>Actinomycetes</taxon>
        <taxon>Mycobacteriales</taxon>
        <taxon>Nocardiaceae</taxon>
        <taxon>Rhodococcus</taxon>
    </lineage>
</organism>
<keyword evidence="8 11" id="KW-0406">Ion transport</keyword>
<keyword evidence="9 11" id="KW-0472">Membrane</keyword>
<keyword evidence="5 11" id="KW-0812">Transmembrane</keyword>
<evidence type="ECO:0000256" key="3">
    <source>
        <dbReference type="ARBA" id="ARBA00022448"/>
    </source>
</evidence>
<dbReference type="Proteomes" id="UP000008710">
    <property type="component" value="Chromosome"/>
</dbReference>
<feature type="transmembrane region" description="Helical" evidence="11">
    <location>
        <begin position="168"/>
        <end position="193"/>
    </location>
</feature>
<evidence type="ECO:0000256" key="11">
    <source>
        <dbReference type="HAMAP-Rule" id="MF_01393"/>
    </source>
</evidence>
<dbReference type="Pfam" id="PF00119">
    <property type="entry name" value="ATP-synt_A"/>
    <property type="match status" value="1"/>
</dbReference>
<evidence type="ECO:0000256" key="7">
    <source>
        <dbReference type="ARBA" id="ARBA00022989"/>
    </source>
</evidence>
<sequence length="339" mass="38155">MRVRVSYSPVLHACRWPHFQGRRVDESRRHRQTLDSNSPQQLTNTRVELVDLFDRQCPIEPQSTKAADRLRERTLSVINVAAGEEFHAPSLNDFFPPAVLFEGTPFELDRLMLVRILLSGLMMLFFVIALRSPKIIPRGVQNIGEIALDFVRINIAEEILGKEQGKRFLPVITTIFFLVLASNLGSIIPFINISPNARIGMPLVLAALAYIVFNYVGIKKYGFFKYVKSSIVVPGVPLPLHFLLVPIEFISTFVLRPFTLMVRLMANMLAGHILLVLFFSATQYFFFVSGGFQAVFGVASLAAGIAFTFFELLVIFLQAYVFALLTSVYIDLALHADSH</sequence>
<dbReference type="GO" id="GO:0045259">
    <property type="term" value="C:proton-transporting ATP synthase complex"/>
    <property type="evidence" value="ECO:0007669"/>
    <property type="project" value="UniProtKB-KW"/>
</dbReference>
<dbReference type="KEGG" id="rha:RHA1_ro01478"/>
<evidence type="ECO:0000256" key="8">
    <source>
        <dbReference type="ARBA" id="ARBA00023065"/>
    </source>
</evidence>
<dbReference type="PANTHER" id="PTHR11410:SF0">
    <property type="entry name" value="ATP SYNTHASE SUBUNIT A"/>
    <property type="match status" value="1"/>
</dbReference>
<protein>
    <recommendedName>
        <fullName evidence="11 12">ATP synthase subunit a</fullName>
    </recommendedName>
    <alternativeName>
        <fullName evidence="11">ATP synthase F0 sector subunit a</fullName>
    </alternativeName>
    <alternativeName>
        <fullName evidence="11">F-ATPase subunit 6</fullName>
    </alternativeName>
</protein>
<evidence type="ECO:0000256" key="12">
    <source>
        <dbReference type="RuleBase" id="RU000483"/>
    </source>
</evidence>
<dbReference type="CDD" id="cd00310">
    <property type="entry name" value="ATP-synt_Fo_a_6"/>
    <property type="match status" value="1"/>
</dbReference>
<keyword evidence="7 11" id="KW-1133">Transmembrane helix</keyword>
<comment type="subunit">
    <text evidence="11">F-type ATPases have 2 components, CF(1) - the catalytic core - and CF(0) - the membrane proton channel. CF(1) has five subunits: alpha(3), beta(3), gamma(1), delta(1), epsilon(1). CF(0) has three main subunits: a(1), b(2) and c(9-12). The alpha and beta chains form an alternating ring which encloses part of the gamma chain. CF(1) is attached to CF(0) by a central stalk formed by the gamma and epsilon chains, while a peripheral stalk is formed by the delta and b chains.</text>
</comment>
<dbReference type="EMBL" id="CP000431">
    <property type="protein sequence ID" value="ABG93293.1"/>
    <property type="molecule type" value="Genomic_DNA"/>
</dbReference>
<feature type="transmembrane region" description="Helical" evidence="11">
    <location>
        <begin position="112"/>
        <end position="130"/>
    </location>
</feature>
<dbReference type="eggNOG" id="COG0356">
    <property type="taxonomic scope" value="Bacteria"/>
</dbReference>
<keyword evidence="4 11" id="KW-0138">CF(0)</keyword>
<evidence type="ECO:0000313" key="13">
    <source>
        <dbReference type="EMBL" id="ABG93293.1"/>
    </source>
</evidence>
<comment type="function">
    <text evidence="11 12">Key component of the proton channel; it plays a direct role in the translocation of protons across the membrane.</text>
</comment>
<reference evidence="14" key="1">
    <citation type="journal article" date="2006" name="Proc. Natl. Acad. Sci. U.S.A.">
        <title>The complete genome of Rhodococcus sp. RHA1 provides insights into a catabolic powerhouse.</title>
        <authorList>
            <person name="McLeod M.P."/>
            <person name="Warren R.L."/>
            <person name="Hsiao W.W.L."/>
            <person name="Araki N."/>
            <person name="Myhre M."/>
            <person name="Fernandes C."/>
            <person name="Miyazawa D."/>
            <person name="Wong W."/>
            <person name="Lillquist A.L."/>
            <person name="Wang D."/>
            <person name="Dosanjh M."/>
            <person name="Hara H."/>
            <person name="Petrescu A."/>
            <person name="Morin R.D."/>
            <person name="Yang G."/>
            <person name="Stott J.M."/>
            <person name="Schein J.E."/>
            <person name="Shin H."/>
            <person name="Smailus D."/>
            <person name="Siddiqui A.S."/>
            <person name="Marra M.A."/>
            <person name="Jones S.J.M."/>
            <person name="Holt R."/>
            <person name="Brinkman F.S.L."/>
            <person name="Miyauchi K."/>
            <person name="Fukuda M."/>
            <person name="Davies J.E."/>
            <person name="Mohn W.W."/>
            <person name="Eltis L.D."/>
        </authorList>
    </citation>
    <scope>NUCLEOTIDE SEQUENCE [LARGE SCALE GENOMIC DNA]</scope>
    <source>
        <strain evidence="14">RHA1</strain>
    </source>
</reference>
<keyword evidence="3 11" id="KW-0813">Transport</keyword>
<keyword evidence="6 11" id="KW-0375">Hydrogen ion transport</keyword>
<dbReference type="HAMAP" id="MF_01393">
    <property type="entry name" value="ATP_synth_a_bact"/>
    <property type="match status" value="1"/>
</dbReference>
<name>Q0SGP3_RHOJR</name>
<gene>
    <name evidence="11" type="primary">atpB</name>
    <name evidence="13" type="ordered locus">RHA1_ro01478</name>
</gene>
<evidence type="ECO:0000256" key="4">
    <source>
        <dbReference type="ARBA" id="ARBA00022547"/>
    </source>
</evidence>
<dbReference type="SUPFAM" id="SSF81336">
    <property type="entry name" value="F1F0 ATP synthase subunit A"/>
    <property type="match status" value="1"/>
</dbReference>